<gene>
    <name evidence="6" type="ORF">S01H4_58563</name>
</gene>
<feature type="non-terminal residue" evidence="6">
    <location>
        <position position="216"/>
    </location>
</feature>
<dbReference type="Pfam" id="PF26410">
    <property type="entry name" value="GH5_mannosidase"/>
    <property type="match status" value="1"/>
</dbReference>
<dbReference type="InterPro" id="IPR045053">
    <property type="entry name" value="MAN-like"/>
</dbReference>
<dbReference type="AlphaFoldDB" id="X1F4K6"/>
<feature type="domain" description="Glycoside hydrolase family 5" evidence="5">
    <location>
        <begin position="22"/>
        <end position="216"/>
    </location>
</feature>
<comment type="catalytic activity">
    <reaction evidence="1">
        <text>Random hydrolysis of (1-&gt;4)-beta-D-mannosidic linkages in mannans, galactomannans and glucomannans.</text>
        <dbReference type="EC" id="3.2.1.78"/>
    </reaction>
</comment>
<dbReference type="InterPro" id="IPR017853">
    <property type="entry name" value="GH"/>
</dbReference>
<organism evidence="6">
    <name type="scientific">marine sediment metagenome</name>
    <dbReference type="NCBI Taxonomy" id="412755"/>
    <lineage>
        <taxon>unclassified sequences</taxon>
        <taxon>metagenomes</taxon>
        <taxon>ecological metagenomes</taxon>
    </lineage>
</organism>
<evidence type="ECO:0000313" key="6">
    <source>
        <dbReference type="EMBL" id="GAH15733.1"/>
    </source>
</evidence>
<dbReference type="EMBL" id="BART01034222">
    <property type="protein sequence ID" value="GAH15733.1"/>
    <property type="molecule type" value="Genomic_DNA"/>
</dbReference>
<sequence>PFVNNWDDYGGMNQYTEWAMPFVTVNGMQFETDGVPFYFTGANFWSAMNLASNGTGGDRARLDRELDFLASQGVTVLRVMAGTEGPDTELARVVPALQVAPGVYNQDLLDGLDYLMYAMKKRGMYAVMCLTNFWNWSGGMSQYHNWFAGGPLPIRQPMTGSSNSAFMDYTEDFYLNTAAMQAYKDHFDFVATRLNPYTGIAYKDEPAIMAWEHAND</sequence>
<reference evidence="6" key="1">
    <citation type="journal article" date="2014" name="Front. Microbiol.">
        <title>High frequency of phylogenetically diverse reductive dehalogenase-homologous genes in deep subseafloor sedimentary metagenomes.</title>
        <authorList>
            <person name="Kawai M."/>
            <person name="Futagami T."/>
            <person name="Toyoda A."/>
            <person name="Takaki Y."/>
            <person name="Nishi S."/>
            <person name="Hori S."/>
            <person name="Arai W."/>
            <person name="Tsubouchi T."/>
            <person name="Morono Y."/>
            <person name="Uchiyama I."/>
            <person name="Ito T."/>
            <person name="Fujiyama A."/>
            <person name="Inagaki F."/>
            <person name="Takami H."/>
        </authorList>
    </citation>
    <scope>NUCLEOTIDE SEQUENCE</scope>
    <source>
        <strain evidence="6">Expedition CK06-06</strain>
    </source>
</reference>
<keyword evidence="4" id="KW-0326">Glycosidase</keyword>
<dbReference type="Gene3D" id="3.20.20.80">
    <property type="entry name" value="Glycosidases"/>
    <property type="match status" value="1"/>
</dbReference>
<evidence type="ECO:0000259" key="5">
    <source>
        <dbReference type="Pfam" id="PF26410"/>
    </source>
</evidence>
<accession>X1F4K6</accession>
<evidence type="ECO:0000256" key="4">
    <source>
        <dbReference type="ARBA" id="ARBA00023295"/>
    </source>
</evidence>
<comment type="caution">
    <text evidence="6">The sequence shown here is derived from an EMBL/GenBank/DDBJ whole genome shotgun (WGS) entry which is preliminary data.</text>
</comment>
<evidence type="ECO:0000256" key="1">
    <source>
        <dbReference type="ARBA" id="ARBA00001678"/>
    </source>
</evidence>
<keyword evidence="3" id="KW-0378">Hydrolase</keyword>
<dbReference type="PANTHER" id="PTHR31451:SF40">
    <property type="entry name" value="GLYCOSIDE HYDROLASE FAMILY 5 DOMAIN-CONTAINING PROTEIN"/>
    <property type="match status" value="1"/>
</dbReference>
<dbReference type="GO" id="GO:0016985">
    <property type="term" value="F:mannan endo-1,4-beta-mannosidase activity"/>
    <property type="evidence" value="ECO:0007669"/>
    <property type="project" value="TreeGrafter"/>
</dbReference>
<proteinExistence type="predicted"/>
<dbReference type="PANTHER" id="PTHR31451">
    <property type="match status" value="1"/>
</dbReference>
<dbReference type="EC" id="3.2.1.78" evidence="2"/>
<feature type="non-terminal residue" evidence="6">
    <location>
        <position position="1"/>
    </location>
</feature>
<dbReference type="InterPro" id="IPR001547">
    <property type="entry name" value="Glyco_hydro_5"/>
</dbReference>
<evidence type="ECO:0000256" key="2">
    <source>
        <dbReference type="ARBA" id="ARBA00012706"/>
    </source>
</evidence>
<dbReference type="SUPFAM" id="SSF51445">
    <property type="entry name" value="(Trans)glycosidases"/>
    <property type="match status" value="1"/>
</dbReference>
<evidence type="ECO:0000256" key="3">
    <source>
        <dbReference type="ARBA" id="ARBA00022801"/>
    </source>
</evidence>
<name>X1F4K6_9ZZZZ</name>
<protein>
    <recommendedName>
        <fullName evidence="2">mannan endo-1,4-beta-mannosidase</fullName>
        <ecNumber evidence="2">3.2.1.78</ecNumber>
    </recommendedName>
</protein>